<protein>
    <recommendedName>
        <fullName evidence="9">Digestive organ expansion factor homolog</fullName>
    </recommendedName>
</protein>
<evidence type="ECO:0000259" key="6">
    <source>
        <dbReference type="Pfam" id="PF22916"/>
    </source>
</evidence>
<feature type="compositionally biased region" description="Basic residues" evidence="4">
    <location>
        <begin position="1"/>
        <end position="17"/>
    </location>
</feature>
<dbReference type="Pfam" id="PF22916">
    <property type="entry name" value="UTP25_NTPase-like"/>
    <property type="match status" value="1"/>
</dbReference>
<feature type="domain" description="UTP25 C-terminal" evidence="5">
    <location>
        <begin position="534"/>
        <end position="720"/>
    </location>
</feature>
<dbReference type="InterPro" id="IPR053939">
    <property type="entry name" value="UTP25_C"/>
</dbReference>
<evidence type="ECO:0000256" key="1">
    <source>
        <dbReference type="ARBA" id="ARBA00004604"/>
    </source>
</evidence>
<feature type="compositionally biased region" description="Acidic residues" evidence="4">
    <location>
        <begin position="115"/>
        <end position="126"/>
    </location>
</feature>
<feature type="domain" description="UTP25 NTP hydrolase-like" evidence="6">
    <location>
        <begin position="262"/>
        <end position="523"/>
    </location>
</feature>
<organism evidence="7 8">
    <name type="scientific">Cryptolaemus montrouzieri</name>
    <dbReference type="NCBI Taxonomy" id="559131"/>
    <lineage>
        <taxon>Eukaryota</taxon>
        <taxon>Metazoa</taxon>
        <taxon>Ecdysozoa</taxon>
        <taxon>Arthropoda</taxon>
        <taxon>Hexapoda</taxon>
        <taxon>Insecta</taxon>
        <taxon>Pterygota</taxon>
        <taxon>Neoptera</taxon>
        <taxon>Endopterygota</taxon>
        <taxon>Coleoptera</taxon>
        <taxon>Polyphaga</taxon>
        <taxon>Cucujiformia</taxon>
        <taxon>Coccinelloidea</taxon>
        <taxon>Coccinellidae</taxon>
        <taxon>Scymninae</taxon>
        <taxon>Scymnini</taxon>
        <taxon>Cryptolaemus</taxon>
    </lineage>
</organism>
<dbReference type="PANTHER" id="PTHR12933">
    <property type="entry name" value="ORF PROTEIN-RELATED"/>
    <property type="match status" value="1"/>
</dbReference>
<evidence type="ECO:0000256" key="2">
    <source>
        <dbReference type="ARBA" id="ARBA00009223"/>
    </source>
</evidence>
<proteinExistence type="inferred from homology"/>
<dbReference type="PANTHER" id="PTHR12933:SF0">
    <property type="entry name" value="U3 SMALL NUCLEOLAR RNA-ASSOCIATED PROTEIN 25 HOMOLOG"/>
    <property type="match status" value="1"/>
</dbReference>
<dbReference type="InterPro" id="IPR010678">
    <property type="entry name" value="UTP25"/>
</dbReference>
<sequence>MARKGKKQSTHRKRKSKNSKDRFPKKFKSENEDPSSSEQYKPQSNFSENLSDGSDTEEETLLTTLRTDLGVNYQVIANSDEEEESDSENDSTFTPSLSKHGIEEQDSDIKTVLSDDNDEDVGDSCGEDEIENNCDPFMKHFMNELHPNLLESISASPPNVRTTTVFWPNLGELIIKIPLCSKTVVPQDCKTILGEEKNFNEGGQLPKVYNLQQTTLVDMHIKLQIVNNLVKIKAPEYSETKNGHEEFMTPLQNEIFSIINNYQDLEYTQRTFENAEDIRFVYCLHIVNHILKTRTKILNHNAKLADTSDMSDDYRDQGLVRPKVLVIVPFKESALKIISLLETILMNDDKGHVMNKKRFLEEYTGNEIPMPKKNPKPLDFQTTFVGNTSDDFKIGISITKKSLKLFADFYSADIIIGSPLGLRTVIGAEGESERNFDFLASIEILLLDQTEIFMMQNWDHLVHIFDHLHLQPKEFHGTDFSRVRLWCLAGQAKFYRQTLIFSSINLPEISSLFNKKCSNFAGYIKVRNIIETGSISRILVQLPHRFYKFTANNLAESIDKRFEFFTNNILPHHRTTQMRQTMIFISDYFDYVKLRNYFKKEMLTFTQICEYSKPEKVARARDMFFHGDACFMLYTERFHFYNRISLKGIRHIIFYSPPHFPHFYSELCNLMQEALMNKKIGHSTNMTVSVIYSKYDFNYLSAIVSSERAQSMLKSENNVHMMMLGG</sequence>
<evidence type="ECO:0000313" key="7">
    <source>
        <dbReference type="EMBL" id="KAL3289839.1"/>
    </source>
</evidence>
<keyword evidence="8" id="KW-1185">Reference proteome</keyword>
<evidence type="ECO:0000259" key="5">
    <source>
        <dbReference type="Pfam" id="PF06862"/>
    </source>
</evidence>
<feature type="compositionally biased region" description="Basic and acidic residues" evidence="4">
    <location>
        <begin position="100"/>
        <end position="109"/>
    </location>
</feature>
<comment type="caution">
    <text evidence="7">The sequence shown here is derived from an EMBL/GenBank/DDBJ whole genome shotgun (WGS) entry which is preliminary data.</text>
</comment>
<feature type="compositionally biased region" description="Acidic residues" evidence="4">
    <location>
        <begin position="79"/>
        <end position="89"/>
    </location>
</feature>
<reference evidence="7 8" key="1">
    <citation type="journal article" date="2021" name="BMC Biol.">
        <title>Horizontally acquired antibacterial genes associated with adaptive radiation of ladybird beetles.</title>
        <authorList>
            <person name="Li H.S."/>
            <person name="Tang X.F."/>
            <person name="Huang Y.H."/>
            <person name="Xu Z.Y."/>
            <person name="Chen M.L."/>
            <person name="Du X.Y."/>
            <person name="Qiu B.Y."/>
            <person name="Chen P.T."/>
            <person name="Zhang W."/>
            <person name="Slipinski A."/>
            <person name="Escalona H.E."/>
            <person name="Waterhouse R.M."/>
            <person name="Zwick A."/>
            <person name="Pang H."/>
        </authorList>
    </citation>
    <scope>NUCLEOTIDE SEQUENCE [LARGE SCALE GENOMIC DNA]</scope>
    <source>
        <strain evidence="7">SYSU2018</strain>
    </source>
</reference>
<dbReference type="AlphaFoldDB" id="A0ABD2PGE2"/>
<comment type="subcellular location">
    <subcellularLocation>
        <location evidence="1">Nucleus</location>
        <location evidence="1">Nucleolus</location>
    </subcellularLocation>
</comment>
<evidence type="ECO:0000256" key="3">
    <source>
        <dbReference type="ARBA" id="ARBA00023242"/>
    </source>
</evidence>
<feature type="compositionally biased region" description="Basic and acidic residues" evidence="4">
    <location>
        <begin position="18"/>
        <end position="31"/>
    </location>
</feature>
<feature type="region of interest" description="Disordered" evidence="4">
    <location>
        <begin position="79"/>
        <end position="126"/>
    </location>
</feature>
<feature type="compositionally biased region" description="Polar residues" evidence="4">
    <location>
        <begin position="34"/>
        <end position="53"/>
    </location>
</feature>
<dbReference type="Proteomes" id="UP001516400">
    <property type="component" value="Unassembled WGS sequence"/>
</dbReference>
<dbReference type="Pfam" id="PF06862">
    <property type="entry name" value="Utp25_C"/>
    <property type="match status" value="1"/>
</dbReference>
<evidence type="ECO:0008006" key="9">
    <source>
        <dbReference type="Google" id="ProtNLM"/>
    </source>
</evidence>
<evidence type="ECO:0000313" key="8">
    <source>
        <dbReference type="Proteomes" id="UP001516400"/>
    </source>
</evidence>
<evidence type="ECO:0000256" key="4">
    <source>
        <dbReference type="SAM" id="MobiDB-lite"/>
    </source>
</evidence>
<accession>A0ABD2PGE2</accession>
<dbReference type="GO" id="GO:0005730">
    <property type="term" value="C:nucleolus"/>
    <property type="evidence" value="ECO:0007669"/>
    <property type="project" value="UniProtKB-SubCell"/>
</dbReference>
<gene>
    <name evidence="7" type="ORF">HHI36_023230</name>
</gene>
<comment type="similarity">
    <text evidence="2">Belongs to the UTP25 family.</text>
</comment>
<keyword evidence="3" id="KW-0539">Nucleus</keyword>
<dbReference type="EMBL" id="JABFTP020000186">
    <property type="protein sequence ID" value="KAL3289839.1"/>
    <property type="molecule type" value="Genomic_DNA"/>
</dbReference>
<dbReference type="InterPro" id="IPR053940">
    <property type="entry name" value="UTP25_NTPase-like"/>
</dbReference>
<name>A0ABD2PGE2_9CUCU</name>
<feature type="region of interest" description="Disordered" evidence="4">
    <location>
        <begin position="1"/>
        <end position="67"/>
    </location>
</feature>